<dbReference type="GO" id="GO:0044423">
    <property type="term" value="C:virion component"/>
    <property type="evidence" value="ECO:0007669"/>
    <property type="project" value="UniProtKB-KW"/>
</dbReference>
<dbReference type="KEGG" id="vg:14013121"/>
<dbReference type="SUPFAM" id="SSF51126">
    <property type="entry name" value="Pectin lyase-like"/>
    <property type="match status" value="1"/>
</dbReference>
<evidence type="ECO:0000313" key="4">
    <source>
        <dbReference type="Proteomes" id="UP000007524"/>
    </source>
</evidence>
<evidence type="ECO:0000256" key="1">
    <source>
        <dbReference type="ARBA" id="ARBA00004328"/>
    </source>
</evidence>
<dbReference type="InterPro" id="IPR006626">
    <property type="entry name" value="PbH1"/>
</dbReference>
<dbReference type="Proteomes" id="UP000007524">
    <property type="component" value="Segment"/>
</dbReference>
<reference evidence="3 4" key="1">
    <citation type="journal article" date="2012" name="J. Virol.">
        <title>Genome of Klebsiella sp.-Infecting Bacteriophage vB_KleM_RaK2.</title>
        <authorList>
            <person name="Simoliunas E."/>
            <person name="Kaliniene L."/>
            <person name="Truncaite L."/>
            <person name="Klausa V."/>
            <person name="Zajanckauskaite A."/>
            <person name="Meskys R."/>
        </authorList>
    </citation>
    <scope>NUCLEOTIDE SEQUENCE [LARGE SCALE GENOMIC DNA]</scope>
</reference>
<dbReference type="GeneID" id="14013121"/>
<name>H6X4Z0_9CAUD</name>
<dbReference type="GO" id="GO:0051701">
    <property type="term" value="P:biological process involved in interaction with host"/>
    <property type="evidence" value="ECO:0007669"/>
    <property type="project" value="UniProtKB-ARBA"/>
</dbReference>
<dbReference type="InterPro" id="IPR011050">
    <property type="entry name" value="Pectin_lyase_fold/virulence"/>
</dbReference>
<protein>
    <submittedName>
        <fullName evidence="3">Putative structural protein</fullName>
    </submittedName>
</protein>
<evidence type="ECO:0000313" key="3">
    <source>
        <dbReference type="EMBL" id="AFA44804.1"/>
    </source>
</evidence>
<dbReference type="OrthoDB" id="5990at10239"/>
<keyword evidence="2" id="KW-0946">Virion</keyword>
<sequence>MSLIQLSPSNGDSLLINSGPFSTGKIIRTRNELVFYTDQYGNSTGYRWLGNLPHTINGNSPQTDGGISSTSWESYITSNLYDKLKSENITLSGTAHLPTVEVAYGLPKGSLKVWTTGSTSSSSQYWLYTDGTVWGGVGTLGTIPDVPFTQLHLQRDIIKYNYIVQTDGEKNINIPYDFTSVDIFINGVLQNLSTGSYKIVENIIQFSEVLNKGDNIQFYLSNVPISSINFALSSDLSNYVLKSELLDTSGADNVGFYPGGNIQDAIVYVTPEMFGAIGDGITDDTNSLQNAINFSKNKTLIFSNGKKYRTKNLVVPHAMTFKGLGRRQDGAIVPYGNVPAESFIHTGTLILLTTSSTVTFYDLTVDARGITLSFVDGQRLTGVGANDNNSGVYQSGLQMYNCNVSGFSGNNLYGGGSKSFGILKDCQFESSGKSCVRIDGVDWRISHCAIGRSLESYGLEILNENNYISNCDSYFNKLSGIFYQQPTGMSFIKIIGNTINSNGQHGISCSLPYAQPAGTIITNNIFWNNSTESTGTYHNIDLNYGRGHIVSNNVHKAYQATSGSTSARCGYCINLRNGATISGFINDAIDPLYSYVLGEINVITQNFANQNEVQVGTGLPLTKTVSADTSIGIKLNISSESYDRVQINPGKILLGNGSADPTHGIQQLAAYPGITMGVLGLGVVGNYSSSVFRVGTHRIWSGGDNTLRNKYGSDPTSATDGNILSVKVSVPSTSTSAGIIGQWASDDAYLYICTSANTWKRTPINTW</sequence>
<dbReference type="GO" id="GO:0019058">
    <property type="term" value="P:viral life cycle"/>
    <property type="evidence" value="ECO:0007669"/>
    <property type="project" value="UniProtKB-ARBA"/>
</dbReference>
<gene>
    <name evidence="3" type="ORF">RaK2_00533</name>
</gene>
<organism evidence="3 4">
    <name type="scientific">Klebsiella phage vB_KleM_RaK2</name>
    <dbReference type="NCBI Taxonomy" id="1147094"/>
    <lineage>
        <taxon>Viruses</taxon>
        <taxon>Duplodnaviria</taxon>
        <taxon>Heunggongvirae</taxon>
        <taxon>Uroviricota</taxon>
        <taxon>Caudoviricetes</taxon>
        <taxon>Alcyoneusvirus</taxon>
        <taxon>Alcyoneusvirus RaK2</taxon>
    </lineage>
</organism>
<proteinExistence type="predicted"/>
<accession>H6X4Z0</accession>
<comment type="subcellular location">
    <subcellularLocation>
        <location evidence="1">Virion</location>
    </subcellularLocation>
</comment>
<dbReference type="SMR" id="H6X4Z0"/>
<evidence type="ECO:0000256" key="2">
    <source>
        <dbReference type="ARBA" id="ARBA00022844"/>
    </source>
</evidence>
<dbReference type="Gene3D" id="2.160.20.10">
    <property type="entry name" value="Single-stranded right-handed beta-helix, Pectin lyase-like"/>
    <property type="match status" value="1"/>
</dbReference>
<dbReference type="Gene3D" id="2.10.10.80">
    <property type="match status" value="1"/>
</dbReference>
<dbReference type="InterPro" id="IPR012334">
    <property type="entry name" value="Pectin_lyas_fold"/>
</dbReference>
<keyword evidence="4" id="KW-1185">Reference proteome</keyword>
<dbReference type="SMART" id="SM00710">
    <property type="entry name" value="PbH1"/>
    <property type="match status" value="4"/>
</dbReference>
<dbReference type="RefSeq" id="YP_007007688.1">
    <property type="nucleotide sequence ID" value="NC_019526.1"/>
</dbReference>
<dbReference type="EMBL" id="JQ513383">
    <property type="protein sequence ID" value="AFA44804.1"/>
    <property type="molecule type" value="Genomic_DNA"/>
</dbReference>